<feature type="compositionally biased region" description="Polar residues" evidence="3">
    <location>
        <begin position="216"/>
        <end position="227"/>
    </location>
</feature>
<dbReference type="Gene3D" id="1.10.238.10">
    <property type="entry name" value="EF-hand"/>
    <property type="match status" value="3"/>
</dbReference>
<dbReference type="PROSITE" id="PS50222">
    <property type="entry name" value="EF_HAND_2"/>
    <property type="match status" value="1"/>
</dbReference>
<feature type="region of interest" description="Disordered" evidence="3">
    <location>
        <begin position="1"/>
        <end position="242"/>
    </location>
</feature>
<dbReference type="SUPFAM" id="SSF47473">
    <property type="entry name" value="EF-hand"/>
    <property type="match status" value="3"/>
</dbReference>
<feature type="compositionally biased region" description="Low complexity" evidence="3">
    <location>
        <begin position="87"/>
        <end position="97"/>
    </location>
</feature>
<feature type="domain" description="EF-hand" evidence="4">
    <location>
        <begin position="283"/>
        <end position="311"/>
    </location>
</feature>
<dbReference type="GO" id="GO:0005509">
    <property type="term" value="F:calcium ion binding"/>
    <property type="evidence" value="ECO:0007669"/>
    <property type="project" value="InterPro"/>
</dbReference>
<evidence type="ECO:0000313" key="6">
    <source>
        <dbReference type="Proteomes" id="UP000722791"/>
    </source>
</evidence>
<feature type="compositionally biased region" description="Polar residues" evidence="3">
    <location>
        <begin position="23"/>
        <end position="38"/>
    </location>
</feature>
<dbReference type="InterPro" id="IPR011992">
    <property type="entry name" value="EF-hand-dom_pair"/>
</dbReference>
<dbReference type="Proteomes" id="UP000722791">
    <property type="component" value="Unassembled WGS sequence"/>
</dbReference>
<feature type="compositionally biased region" description="Low complexity" evidence="3">
    <location>
        <begin position="669"/>
        <end position="679"/>
    </location>
</feature>
<feature type="compositionally biased region" description="Gly residues" evidence="3">
    <location>
        <begin position="659"/>
        <end position="668"/>
    </location>
</feature>
<feature type="compositionally biased region" description="Basic and acidic residues" evidence="3">
    <location>
        <begin position="711"/>
        <end position="724"/>
    </location>
</feature>
<dbReference type="SMART" id="SM00054">
    <property type="entry name" value="EFh"/>
    <property type="match status" value="2"/>
</dbReference>
<dbReference type="GO" id="GO:0005874">
    <property type="term" value="C:microtubule"/>
    <property type="evidence" value="ECO:0007669"/>
    <property type="project" value="TreeGrafter"/>
</dbReference>
<dbReference type="GO" id="GO:0015631">
    <property type="term" value="F:tubulin binding"/>
    <property type="evidence" value="ECO:0007669"/>
    <property type="project" value="InterPro"/>
</dbReference>
<reference evidence="5" key="1">
    <citation type="journal article" date="2021" name="Proc. Natl. Acad. Sci. U.S.A.">
        <title>Three genomes in the algal genus Volvox reveal the fate of a haploid sex-determining region after a transition to homothallism.</title>
        <authorList>
            <person name="Yamamoto K."/>
            <person name="Hamaji T."/>
            <person name="Kawai-Toyooka H."/>
            <person name="Matsuzaki R."/>
            <person name="Takahashi F."/>
            <person name="Nishimura Y."/>
            <person name="Kawachi M."/>
            <person name="Noguchi H."/>
            <person name="Minakuchi Y."/>
            <person name="Umen J.G."/>
            <person name="Toyoda A."/>
            <person name="Nozaki H."/>
        </authorList>
    </citation>
    <scope>NUCLEOTIDE SEQUENCE</scope>
    <source>
        <strain evidence="5">NIES-3785</strain>
    </source>
</reference>
<gene>
    <name evidence="5" type="ORF">Vretimale_954</name>
</gene>
<evidence type="ECO:0000256" key="2">
    <source>
        <dbReference type="SAM" id="Coils"/>
    </source>
</evidence>
<dbReference type="GO" id="GO:0032273">
    <property type="term" value="P:positive regulation of protein polymerization"/>
    <property type="evidence" value="ECO:0007669"/>
    <property type="project" value="TreeGrafter"/>
</dbReference>
<evidence type="ECO:0000256" key="3">
    <source>
        <dbReference type="SAM" id="MobiDB-lite"/>
    </source>
</evidence>
<dbReference type="GO" id="GO:0001578">
    <property type="term" value="P:microtubule bundle formation"/>
    <property type="evidence" value="ECO:0007669"/>
    <property type="project" value="TreeGrafter"/>
</dbReference>
<proteinExistence type="inferred from homology"/>
<feature type="compositionally biased region" description="Gly residues" evidence="3">
    <location>
        <begin position="161"/>
        <end position="175"/>
    </location>
</feature>
<comment type="similarity">
    <text evidence="1">Belongs to the TPPP family.</text>
</comment>
<dbReference type="PANTHER" id="PTHR12932">
    <property type="entry name" value="P25 ALPHA-RELATED"/>
    <property type="match status" value="1"/>
</dbReference>
<dbReference type="InterPro" id="IPR008907">
    <property type="entry name" value="TPP/p25"/>
</dbReference>
<evidence type="ECO:0000256" key="1">
    <source>
        <dbReference type="ARBA" id="ARBA00010994"/>
    </source>
</evidence>
<evidence type="ECO:0000259" key="4">
    <source>
        <dbReference type="PROSITE" id="PS50222"/>
    </source>
</evidence>
<dbReference type="Pfam" id="PF05517">
    <property type="entry name" value="p25-alpha"/>
    <property type="match status" value="2"/>
</dbReference>
<accession>A0A8J4D3U1</accession>
<organism evidence="5 6">
    <name type="scientific">Volvox reticuliferus</name>
    <dbReference type="NCBI Taxonomy" id="1737510"/>
    <lineage>
        <taxon>Eukaryota</taxon>
        <taxon>Viridiplantae</taxon>
        <taxon>Chlorophyta</taxon>
        <taxon>core chlorophytes</taxon>
        <taxon>Chlorophyceae</taxon>
        <taxon>CS clade</taxon>
        <taxon>Chlamydomonadales</taxon>
        <taxon>Volvocaceae</taxon>
        <taxon>Volvox</taxon>
    </lineage>
</organism>
<dbReference type="GO" id="GO:0046785">
    <property type="term" value="P:microtubule polymerization"/>
    <property type="evidence" value="ECO:0007669"/>
    <property type="project" value="InterPro"/>
</dbReference>
<dbReference type="AlphaFoldDB" id="A0A8J4D3U1"/>
<feature type="region of interest" description="Disordered" evidence="3">
    <location>
        <begin position="654"/>
        <end position="724"/>
    </location>
</feature>
<feature type="compositionally biased region" description="Acidic residues" evidence="3">
    <location>
        <begin position="7"/>
        <end position="17"/>
    </location>
</feature>
<feature type="coiled-coil region" evidence="2">
    <location>
        <begin position="334"/>
        <end position="387"/>
    </location>
</feature>
<name>A0A8J4D3U1_9CHLO</name>
<comment type="caution">
    <text evidence="5">The sequence shown here is derived from an EMBL/GenBank/DDBJ whole genome shotgun (WGS) entry which is preliminary data.</text>
</comment>
<feature type="compositionally biased region" description="Polar residues" evidence="3">
    <location>
        <begin position="62"/>
        <end position="82"/>
    </location>
</feature>
<dbReference type="InterPro" id="IPR002048">
    <property type="entry name" value="EF_hand_dom"/>
</dbReference>
<sequence length="859" mass="92160">MTIDADGVPEDFDDLVGEDSILGGSNLSGQYASASNKVPSKPPSNADIKAPSEAGTDDSFFASGSRQPSRQASKAASNTRMSDSLKAPPKASSSAGSAWGGSGVGSPARNPSARPSTAGSHGRPTSPLGTTPSDDFADILGPSTEKSSASLPRGPPSTAGSGFGVAAGAGAGGAVTGARPPSAPVSGRPSPAGTPAMSRPDSLRGFGASGFGSGSRTNGSFSPMQTLASPEASPSPRAPQTPLRAKFAAGVSDGESTQRRWPLSQSGKSRISQVECHVPTPFELFRLYDADLNGRVTREEFFSMMRDLDGYPLHYAPHDDPEHRLAELREKRGRKEVQRAAREEKLSLAELHRQANEEMKREMAAEVAKLAAEVGELDARIAEEETELKQLVHHADESVRVTPELRQHRAHWRSWVQDEFKRADLAGNGILSIDEFYMYFYAKLCFRFPVMRTGVNPGALLFNVFVRYCSIGRGAVGGRNEDMLSHQFSKLCRDAGLINGKAVTKATVDIIYHRARAADESLETYKHKAGVAATARMYYPQFLFALDKIAEKRRSGFQEVVARVLSAIDTLPEPTFADFLIISGNQLEAGAKVPEFLTRHSLLPDNSKELRALADNDMIRKMKDESQDALNLLMGTNPKRATNSEGLKAFLESNRRTGTSGGTSGGGDSAQQAGGADASNGGGRQEEAAAAAAALQASVYSSLPPPTLEPETLRQKKWERPEPSELLKSRAAALSRGVAPVFSPDTMHLVRELDPDQLMASLKRVYELYAAWGGGVDRTALDRRRFAKALRDALLVSESGPLPTRKAEAVYDKVLPASSRALNFIQFIEALRHVALHHRLSLNEVIEKLVAVGGPRPGP</sequence>
<keyword evidence="2" id="KW-0175">Coiled coil</keyword>
<feature type="region of interest" description="Disordered" evidence="3">
    <location>
        <begin position="248"/>
        <end position="267"/>
    </location>
</feature>
<evidence type="ECO:0000313" key="5">
    <source>
        <dbReference type="EMBL" id="GIL94809.1"/>
    </source>
</evidence>
<protein>
    <recommendedName>
        <fullName evidence="4">EF-hand domain-containing protein</fullName>
    </recommendedName>
</protein>
<dbReference type="EMBL" id="BNCQ01000002">
    <property type="protein sequence ID" value="GIL94809.1"/>
    <property type="molecule type" value="Genomic_DNA"/>
</dbReference>
<dbReference type="PANTHER" id="PTHR12932:SF9">
    <property type="entry name" value="TUBULIN POLYMERIZATION-PROMOTING PROTEIN HOMOLOG"/>
    <property type="match status" value="1"/>
</dbReference>